<organism evidence="3 4">
    <name type="scientific">Methylobrevis pamukkalensis</name>
    <dbReference type="NCBI Taxonomy" id="1439726"/>
    <lineage>
        <taxon>Bacteria</taxon>
        <taxon>Pseudomonadati</taxon>
        <taxon>Pseudomonadota</taxon>
        <taxon>Alphaproteobacteria</taxon>
        <taxon>Hyphomicrobiales</taxon>
        <taxon>Pleomorphomonadaceae</taxon>
        <taxon>Methylobrevis</taxon>
    </lineage>
</organism>
<evidence type="ECO:0000313" key="4">
    <source>
        <dbReference type="Proteomes" id="UP000094622"/>
    </source>
</evidence>
<dbReference type="Proteomes" id="UP000094622">
    <property type="component" value="Unassembled WGS sequence"/>
</dbReference>
<feature type="domain" description="HIT" evidence="2">
    <location>
        <begin position="36"/>
        <end position="105"/>
    </location>
</feature>
<keyword evidence="4" id="KW-1185">Reference proteome</keyword>
<dbReference type="InterPro" id="IPR036265">
    <property type="entry name" value="HIT-like_sf"/>
</dbReference>
<evidence type="ECO:0000256" key="1">
    <source>
        <dbReference type="PROSITE-ProRule" id="PRU00464"/>
    </source>
</evidence>
<comment type="caution">
    <text evidence="1">Lacks conserved residue(s) required for the propagation of feature annotation.</text>
</comment>
<evidence type="ECO:0000259" key="2">
    <source>
        <dbReference type="PROSITE" id="PS51084"/>
    </source>
</evidence>
<sequence>MTAFVLDPRLAADTDVVCDLPLCRVLLMKDANWPWLVLVPRQPDLVEILDLSAADRAVLMEEAAQAGAVLRDLTSPDKLNVAALGNMVRQLHVHVIARRVDDPAWPGPVWGKVPPLTYAPGVAEALAGDLRRALAPGA</sequence>
<gene>
    <name evidence="3" type="ORF">A6302_03023</name>
</gene>
<dbReference type="PROSITE" id="PS51084">
    <property type="entry name" value="HIT_2"/>
    <property type="match status" value="1"/>
</dbReference>
<comment type="caution">
    <text evidence="3">The sequence shown here is derived from an EMBL/GenBank/DDBJ whole genome shotgun (WGS) entry which is preliminary data.</text>
</comment>
<dbReference type="GO" id="GO:0003824">
    <property type="term" value="F:catalytic activity"/>
    <property type="evidence" value="ECO:0007669"/>
    <property type="project" value="InterPro"/>
</dbReference>
<dbReference type="AlphaFoldDB" id="A0A1E3H0G7"/>
<dbReference type="Pfam" id="PF01230">
    <property type="entry name" value="HIT"/>
    <property type="match status" value="1"/>
</dbReference>
<dbReference type="PATRIC" id="fig|1439726.3.peg.3176"/>
<dbReference type="InterPro" id="IPR026026">
    <property type="entry name" value="HIT_Hint"/>
</dbReference>
<protein>
    <submittedName>
        <fullName evidence="3">HIT domain protein</fullName>
    </submittedName>
</protein>
<proteinExistence type="predicted"/>
<dbReference type="RefSeq" id="WP_069307467.1">
    <property type="nucleotide sequence ID" value="NZ_MCRJ01000080.1"/>
</dbReference>
<dbReference type="SUPFAM" id="SSF54197">
    <property type="entry name" value="HIT-like"/>
    <property type="match status" value="1"/>
</dbReference>
<evidence type="ECO:0000313" key="3">
    <source>
        <dbReference type="EMBL" id="ODN69645.1"/>
    </source>
</evidence>
<reference evidence="3 4" key="1">
    <citation type="submission" date="2016-07" db="EMBL/GenBank/DDBJ databases">
        <title>Draft Genome Sequence of Methylobrevis pamukkalensis PK2.</title>
        <authorList>
            <person name="Vasilenko O.V."/>
            <person name="Doronina N.V."/>
            <person name="Shmareva M.N."/>
            <person name="Tarlachkov S.V."/>
            <person name="Mustakhimov I."/>
            <person name="Trotsenko Y.A."/>
        </authorList>
    </citation>
    <scope>NUCLEOTIDE SEQUENCE [LARGE SCALE GENOMIC DNA]</scope>
    <source>
        <strain evidence="3 4">PK2</strain>
    </source>
</reference>
<dbReference type="InterPro" id="IPR011146">
    <property type="entry name" value="HIT-like"/>
</dbReference>
<accession>A0A1E3H0G7</accession>
<dbReference type="PIRSF" id="PIRSF000714">
    <property type="entry name" value="HIT"/>
    <property type="match status" value="1"/>
</dbReference>
<name>A0A1E3H0G7_9HYPH</name>
<dbReference type="EMBL" id="MCRJ01000080">
    <property type="protein sequence ID" value="ODN69645.1"/>
    <property type="molecule type" value="Genomic_DNA"/>
</dbReference>
<dbReference type="OrthoDB" id="9799145at2"/>
<dbReference type="Gene3D" id="3.30.428.10">
    <property type="entry name" value="HIT-like"/>
    <property type="match status" value="1"/>
</dbReference>